<dbReference type="SUPFAM" id="SSF53335">
    <property type="entry name" value="S-adenosyl-L-methionine-dependent methyltransferases"/>
    <property type="match status" value="1"/>
</dbReference>
<dbReference type="Gene3D" id="3.40.50.150">
    <property type="entry name" value="Vaccinia Virus protein VP39"/>
    <property type="match status" value="1"/>
</dbReference>
<accession>A0A8C6TNM5</accession>
<evidence type="ECO:0000313" key="2">
    <source>
        <dbReference type="Proteomes" id="UP000694523"/>
    </source>
</evidence>
<dbReference type="InterPro" id="IPR029063">
    <property type="entry name" value="SAM-dependent_MTases_sf"/>
</dbReference>
<proteinExistence type="predicted"/>
<keyword evidence="2" id="KW-1185">Reference proteome</keyword>
<dbReference type="Ensembl" id="ENSNMLT00000027055.1">
    <property type="protein sequence ID" value="ENSNMLP00000024183.1"/>
    <property type="gene ID" value="ENSNMLG00000015525.1"/>
</dbReference>
<sequence>ANDPGVSLSITPFLKDMSVLEYQTHEHTVSTLMQHFTGDPPQSRVLDVACGSGLVAKKVKATLFVGVDASEGMLKEAKLTGLYQYFAVWEVCETARPGGLVCLSKEHYPCPEYSSYNKALERALTQMESEGQLARLTATKIRRFLVNTQTDEEELNKRGYIPGTVHLFRKSYF</sequence>
<reference evidence="1" key="1">
    <citation type="submission" date="2025-08" db="UniProtKB">
        <authorList>
            <consortium name="Ensembl"/>
        </authorList>
    </citation>
    <scope>IDENTIFICATION</scope>
</reference>
<protein>
    <recommendedName>
        <fullName evidence="3">Methyltransferase domain-containing protein</fullName>
    </recommendedName>
</protein>
<reference evidence="1" key="2">
    <citation type="submission" date="2025-09" db="UniProtKB">
        <authorList>
            <consortium name="Ensembl"/>
        </authorList>
    </citation>
    <scope>IDENTIFICATION</scope>
</reference>
<dbReference type="Proteomes" id="UP000694523">
    <property type="component" value="Unplaced"/>
</dbReference>
<dbReference type="AlphaFoldDB" id="A0A8C6TNM5"/>
<evidence type="ECO:0000313" key="1">
    <source>
        <dbReference type="Ensembl" id="ENSNMLP00000024183.1"/>
    </source>
</evidence>
<evidence type="ECO:0008006" key="3">
    <source>
        <dbReference type="Google" id="ProtNLM"/>
    </source>
</evidence>
<name>A0A8C6TNM5_9GOBI</name>
<dbReference type="CDD" id="cd02440">
    <property type="entry name" value="AdoMet_MTases"/>
    <property type="match status" value="1"/>
</dbReference>
<organism evidence="1 2">
    <name type="scientific">Neogobius melanostomus</name>
    <name type="common">round goby</name>
    <dbReference type="NCBI Taxonomy" id="47308"/>
    <lineage>
        <taxon>Eukaryota</taxon>
        <taxon>Metazoa</taxon>
        <taxon>Chordata</taxon>
        <taxon>Craniata</taxon>
        <taxon>Vertebrata</taxon>
        <taxon>Euteleostomi</taxon>
        <taxon>Actinopterygii</taxon>
        <taxon>Neopterygii</taxon>
        <taxon>Teleostei</taxon>
        <taxon>Neoteleostei</taxon>
        <taxon>Acanthomorphata</taxon>
        <taxon>Gobiaria</taxon>
        <taxon>Gobiiformes</taxon>
        <taxon>Gobioidei</taxon>
        <taxon>Gobiidae</taxon>
        <taxon>Benthophilinae</taxon>
        <taxon>Neogobiini</taxon>
        <taxon>Neogobius</taxon>
    </lineage>
</organism>